<comment type="subcellular location">
    <subcellularLocation>
        <location evidence="1">Cytoplasm</location>
        <location evidence="1">Cell cortex</location>
    </subcellularLocation>
</comment>
<gene>
    <name evidence="5" type="ORF">GDO81_029161</name>
</gene>
<evidence type="ECO:0000256" key="3">
    <source>
        <dbReference type="SAM" id="MobiDB-lite"/>
    </source>
</evidence>
<evidence type="ECO:0000259" key="4">
    <source>
        <dbReference type="PROSITE" id="PS51860"/>
    </source>
</evidence>
<accession>A0AAV6YKG6</accession>
<dbReference type="PANTHER" id="PTHR15735">
    <property type="entry name" value="FCH AND DOUBLE SH3 DOMAINS PROTEIN"/>
    <property type="match status" value="1"/>
</dbReference>
<dbReference type="PANTHER" id="PTHR15735:SF13">
    <property type="entry name" value="FORMIN-BINDING PROTEIN 1"/>
    <property type="match status" value="1"/>
</dbReference>
<dbReference type="Pfam" id="PF25610">
    <property type="entry name" value="HR1_TOCA"/>
    <property type="match status" value="1"/>
</dbReference>
<dbReference type="Gene3D" id="6.10.140.470">
    <property type="match status" value="1"/>
</dbReference>
<dbReference type="Proteomes" id="UP000824782">
    <property type="component" value="Unassembled WGS sequence"/>
</dbReference>
<protein>
    <recommendedName>
        <fullName evidence="4">REM-1 domain-containing protein</fullName>
    </recommendedName>
</protein>
<comment type="caution">
    <text evidence="5">The sequence shown here is derived from an EMBL/GenBank/DDBJ whole genome shotgun (WGS) entry which is preliminary data.</text>
</comment>
<proteinExistence type="predicted"/>
<reference evidence="5" key="1">
    <citation type="thesis" date="2020" institute="ProQuest LLC" country="789 East Eisenhower Parkway, Ann Arbor, MI, USA">
        <title>Comparative Genomics and Chromosome Evolution.</title>
        <authorList>
            <person name="Mudd A.B."/>
        </authorList>
    </citation>
    <scope>NUCLEOTIDE SEQUENCE</scope>
    <source>
        <strain evidence="5">237g6f4</strain>
        <tissue evidence="5">Blood</tissue>
    </source>
</reference>
<sequence length="78" mass="8938">MKDVYMKNPQMGDPSSVAQKLIEIGNNIEKLRVEVQKFEGWLAEVEGRLPSRDNSRRQSALYETQTTAPVNNCVQDRE</sequence>
<dbReference type="InterPro" id="IPR011072">
    <property type="entry name" value="HR1_rho-bd"/>
</dbReference>
<feature type="non-terminal residue" evidence="5">
    <location>
        <position position="78"/>
    </location>
</feature>
<feature type="compositionally biased region" description="Polar residues" evidence="3">
    <location>
        <begin position="57"/>
        <end position="78"/>
    </location>
</feature>
<evidence type="ECO:0000313" key="5">
    <source>
        <dbReference type="EMBL" id="KAG8535215.1"/>
    </source>
</evidence>
<evidence type="ECO:0000313" key="6">
    <source>
        <dbReference type="Proteomes" id="UP000824782"/>
    </source>
</evidence>
<dbReference type="InterPro" id="IPR057870">
    <property type="entry name" value="HR1_TOCA"/>
</dbReference>
<dbReference type="AlphaFoldDB" id="A0AAV6YKG6"/>
<keyword evidence="2" id="KW-0175">Coiled coil</keyword>
<name>A0AAV6YKG6_ENGPU</name>
<evidence type="ECO:0000256" key="1">
    <source>
        <dbReference type="ARBA" id="ARBA00004544"/>
    </source>
</evidence>
<dbReference type="PROSITE" id="PS51860">
    <property type="entry name" value="REM_1"/>
    <property type="match status" value="1"/>
</dbReference>
<evidence type="ECO:0000256" key="2">
    <source>
        <dbReference type="PROSITE-ProRule" id="PRU01207"/>
    </source>
</evidence>
<feature type="domain" description="REM-1" evidence="4">
    <location>
        <begin position="1"/>
        <end position="44"/>
    </location>
</feature>
<dbReference type="EMBL" id="WNYA01074776">
    <property type="protein sequence ID" value="KAG8535215.1"/>
    <property type="molecule type" value="Genomic_DNA"/>
</dbReference>
<dbReference type="GO" id="GO:0007165">
    <property type="term" value="P:signal transduction"/>
    <property type="evidence" value="ECO:0007669"/>
    <property type="project" value="InterPro"/>
</dbReference>
<dbReference type="GO" id="GO:0005938">
    <property type="term" value="C:cell cortex"/>
    <property type="evidence" value="ECO:0007669"/>
    <property type="project" value="UniProtKB-SubCell"/>
</dbReference>
<organism evidence="5 6">
    <name type="scientific">Engystomops pustulosus</name>
    <name type="common">Tungara frog</name>
    <name type="synonym">Physalaemus pustulosus</name>
    <dbReference type="NCBI Taxonomy" id="76066"/>
    <lineage>
        <taxon>Eukaryota</taxon>
        <taxon>Metazoa</taxon>
        <taxon>Chordata</taxon>
        <taxon>Craniata</taxon>
        <taxon>Vertebrata</taxon>
        <taxon>Euteleostomi</taxon>
        <taxon>Amphibia</taxon>
        <taxon>Batrachia</taxon>
        <taxon>Anura</taxon>
        <taxon>Neobatrachia</taxon>
        <taxon>Hyloidea</taxon>
        <taxon>Leptodactylidae</taxon>
        <taxon>Leiuperinae</taxon>
        <taxon>Engystomops</taxon>
    </lineage>
</organism>
<feature type="region of interest" description="Disordered" evidence="3">
    <location>
        <begin position="52"/>
        <end position="78"/>
    </location>
</feature>
<keyword evidence="6" id="KW-1185">Reference proteome</keyword>